<dbReference type="PANTHER" id="PTHR22603:SF66">
    <property type="entry name" value="ETHANOLAMINE KINASE"/>
    <property type="match status" value="1"/>
</dbReference>
<organism evidence="2 3">
    <name type="scientific">Reyranella aquatilis</name>
    <dbReference type="NCBI Taxonomy" id="2035356"/>
    <lineage>
        <taxon>Bacteria</taxon>
        <taxon>Pseudomonadati</taxon>
        <taxon>Pseudomonadota</taxon>
        <taxon>Alphaproteobacteria</taxon>
        <taxon>Hyphomicrobiales</taxon>
        <taxon>Reyranellaceae</taxon>
        <taxon>Reyranella</taxon>
    </lineage>
</organism>
<protein>
    <submittedName>
        <fullName evidence="2">Phosphotransferase</fullName>
    </submittedName>
</protein>
<keyword evidence="3" id="KW-1185">Reference proteome</keyword>
<name>A0ABS8KR29_9HYPH</name>
<dbReference type="RefSeq" id="WP_230549300.1">
    <property type="nucleotide sequence ID" value="NZ_JAJISD010000001.1"/>
</dbReference>
<accession>A0ABS8KR29</accession>
<dbReference type="InterPro" id="IPR011009">
    <property type="entry name" value="Kinase-like_dom_sf"/>
</dbReference>
<evidence type="ECO:0000313" key="3">
    <source>
        <dbReference type="Proteomes" id="UP001198862"/>
    </source>
</evidence>
<dbReference type="Gene3D" id="3.30.200.20">
    <property type="entry name" value="Phosphorylase Kinase, domain 1"/>
    <property type="match status" value="1"/>
</dbReference>
<feature type="domain" description="Aminoglycoside phosphotransferase" evidence="1">
    <location>
        <begin position="21"/>
        <end position="231"/>
    </location>
</feature>
<dbReference type="Pfam" id="PF01636">
    <property type="entry name" value="APH"/>
    <property type="match status" value="1"/>
</dbReference>
<gene>
    <name evidence="2" type="ORF">LJ725_03920</name>
</gene>
<evidence type="ECO:0000313" key="2">
    <source>
        <dbReference type="EMBL" id="MCC8428101.1"/>
    </source>
</evidence>
<dbReference type="CDD" id="cd05151">
    <property type="entry name" value="ChoK-like"/>
    <property type="match status" value="1"/>
</dbReference>
<sequence>MTELERRIAALSCWRGPVTMVPLTGGLTNLSYVVDDAGEKFVVRCGDDIPVHHVFRDRERAASVAAHAAGLSPEVIYGEPGLLVMRFIDGRTFAEADLRANIHHLASLLRKCHREVGQHLAGPPNFFSVFHVIRDYGRTITAADGPFAADVPRFLEAGRVLEAAQVPMPIIFGHHDLLPGNVMDDGRRLWLIDWEYGGFGTAMFDLANLSANGAFGEAEDTMLLDAYFEGRVSAELRRSFQAMKAASALREAMWAMVSDTHLRLPGADYKAHARDYLNRFEELMAR</sequence>
<dbReference type="PANTHER" id="PTHR22603">
    <property type="entry name" value="CHOLINE/ETHANOALAMINE KINASE"/>
    <property type="match status" value="1"/>
</dbReference>
<comment type="caution">
    <text evidence="2">The sequence shown here is derived from an EMBL/GenBank/DDBJ whole genome shotgun (WGS) entry which is preliminary data.</text>
</comment>
<proteinExistence type="predicted"/>
<dbReference type="InterPro" id="IPR002575">
    <property type="entry name" value="Aminoglycoside_PTrfase"/>
</dbReference>
<dbReference type="EMBL" id="JAJISD010000001">
    <property type="protein sequence ID" value="MCC8428101.1"/>
    <property type="molecule type" value="Genomic_DNA"/>
</dbReference>
<reference evidence="2 3" key="1">
    <citation type="submission" date="2021-11" db="EMBL/GenBank/DDBJ databases">
        <authorList>
            <person name="Lee D.-H."/>
            <person name="Kim S.-B."/>
        </authorList>
    </citation>
    <scope>NUCLEOTIDE SEQUENCE [LARGE SCALE GENOMIC DNA]</scope>
    <source>
        <strain evidence="2 3">KCTC 52223</strain>
    </source>
</reference>
<dbReference type="SUPFAM" id="SSF56112">
    <property type="entry name" value="Protein kinase-like (PK-like)"/>
    <property type="match status" value="1"/>
</dbReference>
<evidence type="ECO:0000259" key="1">
    <source>
        <dbReference type="Pfam" id="PF01636"/>
    </source>
</evidence>
<dbReference type="Gene3D" id="3.90.1200.10">
    <property type="match status" value="1"/>
</dbReference>
<dbReference type="Proteomes" id="UP001198862">
    <property type="component" value="Unassembled WGS sequence"/>
</dbReference>